<dbReference type="SUPFAM" id="SSF111337">
    <property type="entry name" value="QueA-like"/>
    <property type="match status" value="1"/>
</dbReference>
<proteinExistence type="predicted"/>
<dbReference type="Gene3D" id="2.40.10.240">
    <property type="entry name" value="QueA-like"/>
    <property type="match status" value="1"/>
</dbReference>
<dbReference type="GO" id="GO:0051075">
    <property type="term" value="F:S-adenosylmethionine:tRNA ribosyltransferase-isomerase activity"/>
    <property type="evidence" value="ECO:0007669"/>
    <property type="project" value="TreeGrafter"/>
</dbReference>
<keyword evidence="3" id="KW-0949">S-adenosyl-L-methionine</keyword>
<accession>A0A0M3RAL4</accession>
<protein>
    <submittedName>
        <fullName evidence="5">S-adenosylmethionine tRNA ribosyltransferase</fullName>
    </submittedName>
</protein>
<sequence length="344" mass="38452">MNTSLMKFHIPEALHAADPPEKRLSARDQVKLLVLDRQTGKFKHDQFVHIRSYLEKGDLLIFNNSRTIPAVLRANHNGKSVEVRLSRRLSDSEWDVLLPESRLNIGENLKFSNGVSAIITGYGSVPPLVKIDFPARGTDLLHLFYETGDPIRYEYIHHPWPLEAYQTVFATAPGSVEMPSAGRAFSWKLIKDLKKEGIGIAFLSLHAGLSYYGNDKWPSPKKHPETYSVPKSTAEKINEAKRNGKRVIAVGTTVVRALETAAGANGLVEAEEGTTSLYVTKNYPLRAADGLITGFHEPEASHLDMLTSFVQEEFLLSAYQNAISKNYLWHEFGDMNIILPLKGK</sequence>
<evidence type="ECO:0000256" key="1">
    <source>
        <dbReference type="ARBA" id="ARBA00022490"/>
    </source>
</evidence>
<organism evidence="5 6">
    <name type="scientific">Bacillus gobiensis</name>
    <dbReference type="NCBI Taxonomy" id="1441095"/>
    <lineage>
        <taxon>Bacteria</taxon>
        <taxon>Bacillati</taxon>
        <taxon>Bacillota</taxon>
        <taxon>Bacilli</taxon>
        <taxon>Bacillales</taxon>
        <taxon>Bacillaceae</taxon>
        <taxon>Bacillus</taxon>
    </lineage>
</organism>
<gene>
    <name evidence="5" type="ORF">AM592_18935</name>
</gene>
<dbReference type="Proteomes" id="UP000067625">
    <property type="component" value="Chromosome"/>
</dbReference>
<dbReference type="AlphaFoldDB" id="A0A0M3RAL4"/>
<keyword evidence="6" id="KW-1185">Reference proteome</keyword>
<evidence type="ECO:0000313" key="6">
    <source>
        <dbReference type="Proteomes" id="UP000067625"/>
    </source>
</evidence>
<evidence type="ECO:0000313" key="5">
    <source>
        <dbReference type="EMBL" id="ALC83392.1"/>
    </source>
</evidence>
<dbReference type="InterPro" id="IPR003699">
    <property type="entry name" value="QueA"/>
</dbReference>
<evidence type="ECO:0000256" key="4">
    <source>
        <dbReference type="ARBA" id="ARBA00022785"/>
    </source>
</evidence>
<dbReference type="STRING" id="1441095.AM592_18935"/>
<name>A0A0M3RAL4_9BACI</name>
<evidence type="ECO:0000256" key="3">
    <source>
        <dbReference type="ARBA" id="ARBA00022691"/>
    </source>
</evidence>
<dbReference type="EMBL" id="CP012600">
    <property type="protein sequence ID" value="ALC83392.1"/>
    <property type="molecule type" value="Genomic_DNA"/>
</dbReference>
<dbReference type="PANTHER" id="PTHR30307:SF0">
    <property type="entry name" value="S-ADENOSYLMETHIONINE:TRNA RIBOSYLTRANSFERASE-ISOMERASE"/>
    <property type="match status" value="1"/>
</dbReference>
<dbReference type="Pfam" id="PF02547">
    <property type="entry name" value="Queuosine_synth"/>
    <property type="match status" value="1"/>
</dbReference>
<keyword evidence="1" id="KW-0963">Cytoplasm</keyword>
<dbReference type="InterPro" id="IPR042118">
    <property type="entry name" value="QueA_dom1"/>
</dbReference>
<reference evidence="5 6" key="2">
    <citation type="journal article" date="2016" name="Int. J. Syst. Evol. Microbiol.">
        <title>Bacillus gobiensis sp. nov., isolated from a soil sample.</title>
        <authorList>
            <person name="Liu B."/>
            <person name="Liu G.H."/>
            <person name="Cetin S."/>
            <person name="Schumann P."/>
            <person name="Pan Z.Z."/>
            <person name="Chen Q.Q."/>
        </authorList>
    </citation>
    <scope>NUCLEOTIDE SEQUENCE [LARGE SCALE GENOMIC DNA]</scope>
    <source>
        <strain evidence="5 6">FJAT-4402</strain>
    </source>
</reference>
<dbReference type="PATRIC" id="fig|1441095.3.peg.4180"/>
<dbReference type="PANTHER" id="PTHR30307">
    <property type="entry name" value="S-ADENOSYLMETHIONINE:TRNA RIBOSYLTRANSFERASE-ISOMERASE"/>
    <property type="match status" value="1"/>
</dbReference>
<dbReference type="Gene3D" id="3.40.1780.10">
    <property type="entry name" value="QueA-like"/>
    <property type="match status" value="1"/>
</dbReference>
<dbReference type="InterPro" id="IPR042119">
    <property type="entry name" value="QueA_dom2"/>
</dbReference>
<dbReference type="GO" id="GO:0008616">
    <property type="term" value="P:tRNA queuosine(34) biosynthetic process"/>
    <property type="evidence" value="ECO:0007669"/>
    <property type="project" value="UniProtKB-KW"/>
</dbReference>
<dbReference type="InterPro" id="IPR036100">
    <property type="entry name" value="QueA_sf"/>
</dbReference>
<keyword evidence="4" id="KW-0671">Queuosine biosynthesis</keyword>
<evidence type="ECO:0000256" key="2">
    <source>
        <dbReference type="ARBA" id="ARBA00022679"/>
    </source>
</evidence>
<dbReference type="RefSeq" id="WP_053605233.1">
    <property type="nucleotide sequence ID" value="NZ_CP012600.1"/>
</dbReference>
<reference evidence="6" key="1">
    <citation type="submission" date="2015-08" db="EMBL/GenBank/DDBJ databases">
        <title>Genome sequencing project for genomic taxonomy and phylogenomics of Bacillus-like bacteria.</title>
        <authorList>
            <person name="Liu B."/>
            <person name="Wang J."/>
            <person name="Zhu Y."/>
            <person name="Liu G."/>
            <person name="Chen Q."/>
            <person name="Chen Z."/>
            <person name="Lan J."/>
            <person name="Che J."/>
            <person name="Ge C."/>
            <person name="Shi H."/>
            <person name="Pan Z."/>
            <person name="Liu X."/>
        </authorList>
    </citation>
    <scope>NUCLEOTIDE SEQUENCE [LARGE SCALE GENOMIC DNA]</scope>
    <source>
        <strain evidence="6">FJAT-4402</strain>
    </source>
</reference>
<dbReference type="OrthoDB" id="9783887at2"/>
<keyword evidence="2 5" id="KW-0808">Transferase</keyword>